<feature type="transmembrane region" description="Helical" evidence="6">
    <location>
        <begin position="352"/>
        <end position="374"/>
    </location>
</feature>
<protein>
    <recommendedName>
        <fullName evidence="9">Cytosine permease</fullName>
    </recommendedName>
</protein>
<dbReference type="PANTHER" id="PTHR30569:SF0">
    <property type="entry name" value="CYTOSINE PERMEASE"/>
    <property type="match status" value="1"/>
</dbReference>
<sequence length="440" mass="46416">MSNNEKPVESAPSTKPGEKRFEDFSVMPVPVEKRKSFISVAFPWGGLTLSVTAFLVGTILGGGLALSDGILAVIVGNYVLGIYALGLAILGQRKGLTMALLARRTFGMYGQILPSAVFAFVNVGFPGTYLALFGLLLASIFPGFSPYIGGLIFIVLAFILAALGIKGLSWLGYVAIPAILLLAIYGVSIVVGNLGGWDKFLSARPAGTLALGLGISTVISTWITGATTSADLGRFAKSAKSAAGAALFAFSCTALLEGLAFMLALGAGTGDLVVLLRNLGLVAPAIIIYFLLMWSSADVLIYMFSLAFTNIENAIIKKVKVGRFWWTTIGSAYAYGVGVIILSMGLMAGFRAWLSMLAQLIPPIGGIVLVDYYLFKGLKEDPLNIVGTKRRVNISAIIAWIMGVVSGWYPVLPVPILQNLLVAAAAYIVLEGVSKGKLQL</sequence>
<gene>
    <name evidence="7" type="ORF">DSO08_02115</name>
</gene>
<keyword evidence="3 6" id="KW-0812">Transmembrane</keyword>
<dbReference type="Pfam" id="PF02133">
    <property type="entry name" value="Transp_cyt_pur"/>
    <property type="match status" value="1"/>
</dbReference>
<comment type="caution">
    <text evidence="7">The sequence shown here is derived from an EMBL/GenBank/DDBJ whole genome shotgun (WGS) entry which is preliminary data.</text>
</comment>
<dbReference type="AlphaFoldDB" id="A0A523BEW5"/>
<feature type="transmembrane region" description="Helical" evidence="6">
    <location>
        <begin position="37"/>
        <end position="64"/>
    </location>
</feature>
<dbReference type="Proteomes" id="UP000315399">
    <property type="component" value="Unassembled WGS sequence"/>
</dbReference>
<evidence type="ECO:0000313" key="8">
    <source>
        <dbReference type="Proteomes" id="UP000315399"/>
    </source>
</evidence>
<feature type="transmembrane region" description="Helical" evidence="6">
    <location>
        <begin position="279"/>
        <end position="304"/>
    </location>
</feature>
<proteinExistence type="inferred from homology"/>
<organism evidence="7 8">
    <name type="scientific">Thermoproteota archaeon</name>
    <dbReference type="NCBI Taxonomy" id="2056631"/>
    <lineage>
        <taxon>Archaea</taxon>
        <taxon>Thermoproteota</taxon>
    </lineage>
</organism>
<feature type="transmembrane region" description="Helical" evidence="6">
    <location>
        <begin position="206"/>
        <end position="224"/>
    </location>
</feature>
<dbReference type="GO" id="GO:0005886">
    <property type="term" value="C:plasma membrane"/>
    <property type="evidence" value="ECO:0007669"/>
    <property type="project" value="TreeGrafter"/>
</dbReference>
<dbReference type="Gene3D" id="1.10.4160.10">
    <property type="entry name" value="Hydantoin permease"/>
    <property type="match status" value="1"/>
</dbReference>
<dbReference type="EMBL" id="QNVH01000012">
    <property type="protein sequence ID" value="TDA39483.1"/>
    <property type="molecule type" value="Genomic_DNA"/>
</dbReference>
<feature type="transmembrane region" description="Helical" evidence="6">
    <location>
        <begin position="245"/>
        <end position="267"/>
    </location>
</feature>
<evidence type="ECO:0000256" key="3">
    <source>
        <dbReference type="ARBA" id="ARBA00022692"/>
    </source>
</evidence>
<dbReference type="GO" id="GO:0015209">
    <property type="term" value="F:cytosine transmembrane transporter activity"/>
    <property type="evidence" value="ECO:0007669"/>
    <property type="project" value="InterPro"/>
</dbReference>
<reference evidence="7 8" key="1">
    <citation type="journal article" date="2019" name="Nat. Microbiol.">
        <title>Expanding anaerobic alkane metabolism in the domain of Archaea.</title>
        <authorList>
            <person name="Wang Y."/>
            <person name="Wegener G."/>
            <person name="Hou J."/>
            <person name="Wang F."/>
            <person name="Xiao X."/>
        </authorList>
    </citation>
    <scope>NUCLEOTIDE SEQUENCE [LARGE SCALE GENOMIC DNA]</scope>
    <source>
        <strain evidence="7">WYZ-LMO10</strain>
    </source>
</reference>
<evidence type="ECO:0000256" key="2">
    <source>
        <dbReference type="ARBA" id="ARBA00008974"/>
    </source>
</evidence>
<evidence type="ECO:0000256" key="5">
    <source>
        <dbReference type="ARBA" id="ARBA00023136"/>
    </source>
</evidence>
<dbReference type="PANTHER" id="PTHR30569">
    <property type="entry name" value="CYTOSINE TRANSPORTER CODB"/>
    <property type="match status" value="1"/>
</dbReference>
<feature type="transmembrane region" description="Helical" evidence="6">
    <location>
        <begin position="112"/>
        <end position="138"/>
    </location>
</feature>
<name>A0A523BEW5_9CREN</name>
<evidence type="ECO:0000256" key="1">
    <source>
        <dbReference type="ARBA" id="ARBA00004141"/>
    </source>
</evidence>
<evidence type="ECO:0000256" key="4">
    <source>
        <dbReference type="ARBA" id="ARBA00022989"/>
    </source>
</evidence>
<evidence type="ECO:0008006" key="9">
    <source>
        <dbReference type="Google" id="ProtNLM"/>
    </source>
</evidence>
<comment type="subcellular location">
    <subcellularLocation>
        <location evidence="1">Membrane</location>
        <topology evidence="1">Multi-pass membrane protein</topology>
    </subcellularLocation>
</comment>
<feature type="transmembrane region" description="Helical" evidence="6">
    <location>
        <begin position="170"/>
        <end position="194"/>
    </location>
</feature>
<keyword evidence="5 6" id="KW-0472">Membrane</keyword>
<feature type="transmembrane region" description="Helical" evidence="6">
    <location>
        <begin position="70"/>
        <end position="91"/>
    </location>
</feature>
<comment type="similarity">
    <text evidence="2">Belongs to the purine-cytosine permease (2.A.39) family.</text>
</comment>
<evidence type="ECO:0000313" key="7">
    <source>
        <dbReference type="EMBL" id="TDA39483.1"/>
    </source>
</evidence>
<keyword evidence="4 6" id="KW-1133">Transmembrane helix</keyword>
<dbReference type="InterPro" id="IPR001248">
    <property type="entry name" value="Pur-cyt_permease"/>
</dbReference>
<feature type="transmembrane region" description="Helical" evidence="6">
    <location>
        <begin position="144"/>
        <end position="163"/>
    </location>
</feature>
<feature type="transmembrane region" description="Helical" evidence="6">
    <location>
        <begin position="324"/>
        <end position="346"/>
    </location>
</feature>
<feature type="transmembrane region" description="Helical" evidence="6">
    <location>
        <begin position="394"/>
        <end position="410"/>
    </location>
</feature>
<evidence type="ECO:0000256" key="6">
    <source>
        <dbReference type="SAM" id="Phobius"/>
    </source>
</evidence>
<dbReference type="InterPro" id="IPR030191">
    <property type="entry name" value="CodB"/>
</dbReference>
<accession>A0A523BEW5</accession>